<feature type="domain" description="tRNA pseudouridylate synthase B C-terminal" evidence="7">
    <location>
        <begin position="171"/>
        <end position="226"/>
    </location>
</feature>
<keyword evidence="3 5" id="KW-0819">tRNA processing</keyword>
<dbReference type="Proteomes" id="UP000657006">
    <property type="component" value="Unassembled WGS sequence"/>
</dbReference>
<dbReference type="Gene3D" id="3.30.2350.10">
    <property type="entry name" value="Pseudouridine synthase"/>
    <property type="match status" value="1"/>
</dbReference>
<sequence>MDGIINVYKEKGYTSHDVVAVLRGILRTRKIGHTGTLDPDAEGVLPICVGKATKVADAIMGSEKVYEAALRFGCETDTQDASGTVTRTYQYDFCQEEAMAAISSFIGEYEQIPPMYSAVKVGGLKLYELARQGVEVERKARRVVIHEIQVLNLQETGAVVRVRCSKGTYIRTLCEDIGRRLGYGAHMQTLIRLQSGRFTREDSHTLDQIRQYMKEGQPEAFLQPLDCFFDELRCVTVGPEQDGMLRNGNPLSLPLQGGENPEELLRMYTSEHQFIGLYKITEVRSRAIRVKSYRMF</sequence>
<dbReference type="GO" id="GO:0160148">
    <property type="term" value="F:tRNA pseudouridine(55) synthase activity"/>
    <property type="evidence" value="ECO:0007669"/>
    <property type="project" value="UniProtKB-EC"/>
</dbReference>
<organism evidence="8 9">
    <name type="scientific">Bianquea renquensis</name>
    <dbReference type="NCBI Taxonomy" id="2763661"/>
    <lineage>
        <taxon>Bacteria</taxon>
        <taxon>Bacillati</taxon>
        <taxon>Bacillota</taxon>
        <taxon>Clostridia</taxon>
        <taxon>Eubacteriales</taxon>
        <taxon>Bianqueaceae</taxon>
        <taxon>Bianquea</taxon>
    </lineage>
</organism>
<dbReference type="RefSeq" id="WP_177719172.1">
    <property type="nucleotide sequence ID" value="NZ_JACRSQ010000030.1"/>
</dbReference>
<dbReference type="InterPro" id="IPR002501">
    <property type="entry name" value="PsdUridine_synth_N"/>
</dbReference>
<comment type="function">
    <text evidence="5">Responsible for synthesis of pseudouridine from uracil-55 in the psi GC loop of transfer RNAs.</text>
</comment>
<dbReference type="GO" id="GO:0003723">
    <property type="term" value="F:RNA binding"/>
    <property type="evidence" value="ECO:0007669"/>
    <property type="project" value="InterPro"/>
</dbReference>
<dbReference type="EC" id="5.4.99.25" evidence="5"/>
<gene>
    <name evidence="5 8" type="primary">truB</name>
    <name evidence="8" type="ORF">H8730_14485</name>
</gene>
<dbReference type="EMBL" id="JACRSQ010000030">
    <property type="protein sequence ID" value="MBC8544753.1"/>
    <property type="molecule type" value="Genomic_DNA"/>
</dbReference>
<feature type="active site" description="Nucleophile" evidence="5">
    <location>
        <position position="38"/>
    </location>
</feature>
<evidence type="ECO:0000256" key="1">
    <source>
        <dbReference type="ARBA" id="ARBA00000385"/>
    </source>
</evidence>
<reference evidence="8" key="1">
    <citation type="submission" date="2020-08" db="EMBL/GenBank/DDBJ databases">
        <title>Genome public.</title>
        <authorList>
            <person name="Liu C."/>
            <person name="Sun Q."/>
        </authorList>
    </citation>
    <scope>NUCLEOTIDE SEQUENCE</scope>
    <source>
        <strain evidence="8">NSJ-32</strain>
    </source>
</reference>
<keyword evidence="4 5" id="KW-0413">Isomerase</keyword>
<evidence type="ECO:0000256" key="2">
    <source>
        <dbReference type="ARBA" id="ARBA00005642"/>
    </source>
</evidence>
<dbReference type="PANTHER" id="PTHR13767:SF2">
    <property type="entry name" value="PSEUDOURIDYLATE SYNTHASE TRUB1"/>
    <property type="match status" value="1"/>
</dbReference>
<dbReference type="InterPro" id="IPR020103">
    <property type="entry name" value="PsdUridine_synth_cat_dom_sf"/>
</dbReference>
<dbReference type="InterPro" id="IPR014780">
    <property type="entry name" value="tRNA_psdUridine_synth_TruB"/>
</dbReference>
<evidence type="ECO:0000259" key="6">
    <source>
        <dbReference type="Pfam" id="PF01509"/>
    </source>
</evidence>
<keyword evidence="9" id="KW-1185">Reference proteome</keyword>
<dbReference type="CDD" id="cd02573">
    <property type="entry name" value="PseudoU_synth_EcTruB"/>
    <property type="match status" value="1"/>
</dbReference>
<accession>A0A926DVN9</accession>
<dbReference type="PANTHER" id="PTHR13767">
    <property type="entry name" value="TRNA-PSEUDOURIDINE SYNTHASE"/>
    <property type="match status" value="1"/>
</dbReference>
<protein>
    <recommendedName>
        <fullName evidence="5">tRNA pseudouridine synthase B</fullName>
        <ecNumber evidence="5">5.4.99.25</ecNumber>
    </recommendedName>
    <alternativeName>
        <fullName evidence="5">tRNA pseudouridine(55) synthase</fullName>
        <shortName evidence="5">Psi55 synthase</shortName>
    </alternativeName>
    <alternativeName>
        <fullName evidence="5">tRNA pseudouridylate synthase</fullName>
    </alternativeName>
    <alternativeName>
        <fullName evidence="5">tRNA-uridine isomerase</fullName>
    </alternativeName>
</protein>
<evidence type="ECO:0000259" key="7">
    <source>
        <dbReference type="Pfam" id="PF16198"/>
    </source>
</evidence>
<evidence type="ECO:0000313" key="8">
    <source>
        <dbReference type="EMBL" id="MBC8544753.1"/>
    </source>
</evidence>
<comment type="caution">
    <text evidence="8">The sequence shown here is derived from an EMBL/GenBank/DDBJ whole genome shotgun (WGS) entry which is preliminary data.</text>
</comment>
<name>A0A926DVN9_9FIRM</name>
<evidence type="ECO:0000256" key="4">
    <source>
        <dbReference type="ARBA" id="ARBA00023235"/>
    </source>
</evidence>
<proteinExistence type="inferred from homology"/>
<comment type="catalytic activity">
    <reaction evidence="1 5">
        <text>uridine(55) in tRNA = pseudouridine(55) in tRNA</text>
        <dbReference type="Rhea" id="RHEA:42532"/>
        <dbReference type="Rhea" id="RHEA-COMP:10101"/>
        <dbReference type="Rhea" id="RHEA-COMP:10102"/>
        <dbReference type="ChEBI" id="CHEBI:65314"/>
        <dbReference type="ChEBI" id="CHEBI:65315"/>
        <dbReference type="EC" id="5.4.99.25"/>
    </reaction>
</comment>
<comment type="similarity">
    <text evidence="2 5">Belongs to the pseudouridine synthase TruB family. Type 1 subfamily.</text>
</comment>
<dbReference type="InterPro" id="IPR032819">
    <property type="entry name" value="TruB_C"/>
</dbReference>
<evidence type="ECO:0000256" key="5">
    <source>
        <dbReference type="HAMAP-Rule" id="MF_01080"/>
    </source>
</evidence>
<dbReference type="Pfam" id="PF16198">
    <property type="entry name" value="TruB_C_2"/>
    <property type="match status" value="1"/>
</dbReference>
<dbReference type="HAMAP" id="MF_01080">
    <property type="entry name" value="TruB_bact"/>
    <property type="match status" value="1"/>
</dbReference>
<dbReference type="SUPFAM" id="SSF55120">
    <property type="entry name" value="Pseudouridine synthase"/>
    <property type="match status" value="1"/>
</dbReference>
<evidence type="ECO:0000313" key="9">
    <source>
        <dbReference type="Proteomes" id="UP000657006"/>
    </source>
</evidence>
<evidence type="ECO:0000256" key="3">
    <source>
        <dbReference type="ARBA" id="ARBA00022694"/>
    </source>
</evidence>
<dbReference type="FunFam" id="3.30.2350.10:FF:000011">
    <property type="entry name" value="tRNA pseudouridine synthase B"/>
    <property type="match status" value="1"/>
</dbReference>
<dbReference type="GO" id="GO:1990481">
    <property type="term" value="P:mRNA pseudouridine synthesis"/>
    <property type="evidence" value="ECO:0007669"/>
    <property type="project" value="TreeGrafter"/>
</dbReference>
<dbReference type="GO" id="GO:0031119">
    <property type="term" value="P:tRNA pseudouridine synthesis"/>
    <property type="evidence" value="ECO:0007669"/>
    <property type="project" value="UniProtKB-UniRule"/>
</dbReference>
<feature type="domain" description="Pseudouridine synthase II N-terminal" evidence="6">
    <location>
        <begin position="23"/>
        <end position="170"/>
    </location>
</feature>
<dbReference type="Pfam" id="PF01509">
    <property type="entry name" value="TruB_N"/>
    <property type="match status" value="1"/>
</dbReference>
<dbReference type="AlphaFoldDB" id="A0A926DVN9"/>
<dbReference type="NCBIfam" id="TIGR00431">
    <property type="entry name" value="TruB"/>
    <property type="match status" value="1"/>
</dbReference>